<dbReference type="eggNOG" id="KOG1454">
    <property type="taxonomic scope" value="Eukaryota"/>
</dbReference>
<dbReference type="AlphaFoldDB" id="W1NMK4"/>
<keyword evidence="1" id="KW-0812">Transmembrane</keyword>
<evidence type="ECO:0000313" key="4">
    <source>
        <dbReference type="Proteomes" id="UP000017836"/>
    </source>
</evidence>
<keyword evidence="1" id="KW-0472">Membrane</keyword>
<dbReference type="Gramene" id="ERM96519">
    <property type="protein sequence ID" value="ERM96519"/>
    <property type="gene ID" value="AMTR_s00001p00264010"/>
</dbReference>
<keyword evidence="1" id="KW-1133">Transmembrane helix</keyword>
<evidence type="ECO:0000259" key="2">
    <source>
        <dbReference type="Pfam" id="PF10457"/>
    </source>
</evidence>
<dbReference type="PANTHER" id="PTHR34953">
    <property type="entry name" value="ALPHA/BETA HYDROLASE RELATED PROTEIN"/>
    <property type="match status" value="1"/>
</dbReference>
<dbReference type="OMA" id="SSHFHNY"/>
<sequence>MGSLGRAAKTLFFIACMSASFLLVSAPALLLLTDTILPFALLSTFSHLSHQSLSSYTFRSSLLDIPLISIVRSLVITCVYSICDGVALSHGPYLGTATVCSLLSMMLLWIKALVFEGNLKQLRGAPLIFLASMVLGLSHIVVAYRISCRERRKLLIFYRIDPEAVLGSKKNGFSGYQKVKVLQEVRVQ</sequence>
<dbReference type="OrthoDB" id="1914191at2759"/>
<gene>
    <name evidence="3" type="ORF">AMTR_s00001p00264010</name>
</gene>
<evidence type="ECO:0000313" key="3">
    <source>
        <dbReference type="EMBL" id="ERM96519.1"/>
    </source>
</evidence>
<dbReference type="STRING" id="13333.W1NMK4"/>
<feature type="transmembrane region" description="Helical" evidence="1">
    <location>
        <begin position="12"/>
        <end position="41"/>
    </location>
</feature>
<dbReference type="InterPro" id="IPR019498">
    <property type="entry name" value="MENTAL"/>
</dbReference>
<dbReference type="HOGENOM" id="CLU_091511_0_0_1"/>
<proteinExistence type="predicted"/>
<organism evidence="3 4">
    <name type="scientific">Amborella trichopoda</name>
    <dbReference type="NCBI Taxonomy" id="13333"/>
    <lineage>
        <taxon>Eukaryota</taxon>
        <taxon>Viridiplantae</taxon>
        <taxon>Streptophyta</taxon>
        <taxon>Embryophyta</taxon>
        <taxon>Tracheophyta</taxon>
        <taxon>Spermatophyta</taxon>
        <taxon>Magnoliopsida</taxon>
        <taxon>Amborellales</taxon>
        <taxon>Amborellaceae</taxon>
        <taxon>Amborella</taxon>
    </lineage>
</organism>
<protein>
    <recommendedName>
        <fullName evidence="2">MENTAL domain-containing protein</fullName>
    </recommendedName>
</protein>
<feature type="transmembrane region" description="Helical" evidence="1">
    <location>
        <begin position="127"/>
        <end position="146"/>
    </location>
</feature>
<dbReference type="Proteomes" id="UP000017836">
    <property type="component" value="Unassembled WGS sequence"/>
</dbReference>
<evidence type="ECO:0000256" key="1">
    <source>
        <dbReference type="SAM" id="Phobius"/>
    </source>
</evidence>
<name>W1NMK4_AMBTC</name>
<accession>W1NMK4</accession>
<dbReference type="EMBL" id="KI397142">
    <property type="protein sequence ID" value="ERM96519.1"/>
    <property type="molecule type" value="Genomic_DNA"/>
</dbReference>
<keyword evidence="4" id="KW-1185">Reference proteome</keyword>
<dbReference type="Pfam" id="PF10457">
    <property type="entry name" value="MENTAL"/>
    <property type="match status" value="1"/>
</dbReference>
<feature type="transmembrane region" description="Helical" evidence="1">
    <location>
        <begin position="61"/>
        <end position="82"/>
    </location>
</feature>
<reference evidence="4" key="1">
    <citation type="journal article" date="2013" name="Science">
        <title>The Amborella genome and the evolution of flowering plants.</title>
        <authorList>
            <consortium name="Amborella Genome Project"/>
        </authorList>
    </citation>
    <scope>NUCLEOTIDE SEQUENCE [LARGE SCALE GENOMIC DNA]</scope>
</reference>
<dbReference type="KEGG" id="atr:18424453"/>
<feature type="transmembrane region" description="Helical" evidence="1">
    <location>
        <begin position="94"/>
        <end position="115"/>
    </location>
</feature>
<feature type="domain" description="MENTAL" evidence="2">
    <location>
        <begin position="49"/>
        <end position="152"/>
    </location>
</feature>
<dbReference type="PANTHER" id="PTHR34953:SF1">
    <property type="entry name" value="ALPHA_BETA HYDROLASE RELATED PROTEIN"/>
    <property type="match status" value="1"/>
</dbReference>